<keyword evidence="3" id="KW-1185">Reference proteome</keyword>
<protein>
    <submittedName>
        <fullName evidence="2">Uncharacterized protein</fullName>
    </submittedName>
</protein>
<evidence type="ECO:0000313" key="2">
    <source>
        <dbReference type="EMBL" id="MDN5200858.1"/>
    </source>
</evidence>
<gene>
    <name evidence="2" type="ORF">QQ008_05785</name>
</gene>
<keyword evidence="1" id="KW-0812">Transmembrane</keyword>
<dbReference type="Proteomes" id="UP001172082">
    <property type="component" value="Unassembled WGS sequence"/>
</dbReference>
<evidence type="ECO:0000313" key="3">
    <source>
        <dbReference type="Proteomes" id="UP001172082"/>
    </source>
</evidence>
<name>A0ABT8KKU9_9BACT</name>
<dbReference type="EMBL" id="JAUJEA010000002">
    <property type="protein sequence ID" value="MDN5200858.1"/>
    <property type="molecule type" value="Genomic_DNA"/>
</dbReference>
<sequence>MIIVALILVSTLPIPSVLLVILAIFIFTTYYGLDISLDDKYYWEYIWLFGFRKGKKRNFSHIEYLYITKNRYTQTLGIRGPSTTIRAAEYHGLIKFSNDEKIHLCDSKIKQKVIKRLRSYATHLKVEIFDLTEGKARLIE</sequence>
<comment type="caution">
    <text evidence="2">The sequence shown here is derived from an EMBL/GenBank/DDBJ whole genome shotgun (WGS) entry which is preliminary data.</text>
</comment>
<dbReference type="RefSeq" id="WP_346750888.1">
    <property type="nucleotide sequence ID" value="NZ_JAUJEA010000002.1"/>
</dbReference>
<feature type="transmembrane region" description="Helical" evidence="1">
    <location>
        <begin position="12"/>
        <end position="33"/>
    </location>
</feature>
<proteinExistence type="predicted"/>
<keyword evidence="1" id="KW-1133">Transmembrane helix</keyword>
<keyword evidence="1" id="KW-0472">Membrane</keyword>
<evidence type="ECO:0000256" key="1">
    <source>
        <dbReference type="SAM" id="Phobius"/>
    </source>
</evidence>
<accession>A0ABT8KKU9</accession>
<organism evidence="2 3">
    <name type="scientific">Splendidivirga corallicola</name>
    <dbReference type="NCBI Taxonomy" id="3051826"/>
    <lineage>
        <taxon>Bacteria</taxon>
        <taxon>Pseudomonadati</taxon>
        <taxon>Bacteroidota</taxon>
        <taxon>Cytophagia</taxon>
        <taxon>Cytophagales</taxon>
        <taxon>Splendidivirgaceae</taxon>
        <taxon>Splendidivirga</taxon>
    </lineage>
</organism>
<reference evidence="2" key="1">
    <citation type="submission" date="2023-06" db="EMBL/GenBank/DDBJ databases">
        <title>Genomic of Parafulvivirga corallium.</title>
        <authorList>
            <person name="Wang G."/>
        </authorList>
    </citation>
    <scope>NUCLEOTIDE SEQUENCE</scope>
    <source>
        <strain evidence="2">BMA10</strain>
    </source>
</reference>